<dbReference type="FunFam" id="2.40.30.10:FF:000131">
    <property type="entry name" value="NADPH-dependent ferric siderophore reductase"/>
    <property type="match status" value="1"/>
</dbReference>
<dbReference type="InterPro" id="IPR017927">
    <property type="entry name" value="FAD-bd_FR_type"/>
</dbReference>
<evidence type="ECO:0000313" key="3">
    <source>
        <dbReference type="EMBL" id="SJN21760.1"/>
    </source>
</evidence>
<dbReference type="Pfam" id="PF08021">
    <property type="entry name" value="FAD_binding_9"/>
    <property type="match status" value="1"/>
</dbReference>
<dbReference type="RefSeq" id="WP_087133680.1">
    <property type="nucleotide sequence ID" value="NZ_FUKP01000022.1"/>
</dbReference>
<dbReference type="CDD" id="cd06193">
    <property type="entry name" value="siderophore_interacting"/>
    <property type="match status" value="1"/>
</dbReference>
<dbReference type="PROSITE" id="PS51384">
    <property type="entry name" value="FAD_FR"/>
    <property type="match status" value="1"/>
</dbReference>
<dbReference type="Gene3D" id="2.40.30.10">
    <property type="entry name" value="Translation factors"/>
    <property type="match status" value="1"/>
</dbReference>
<name>A0A1R4IPD5_9MICC</name>
<dbReference type="AlphaFoldDB" id="A0A1R4IPD5"/>
<accession>A0A1R4IPD5</accession>
<evidence type="ECO:0000313" key="4">
    <source>
        <dbReference type="Proteomes" id="UP000196230"/>
    </source>
</evidence>
<dbReference type="Proteomes" id="UP000196230">
    <property type="component" value="Unassembled WGS sequence"/>
</dbReference>
<dbReference type="Pfam" id="PF04954">
    <property type="entry name" value="SIP"/>
    <property type="match status" value="1"/>
</dbReference>
<dbReference type="GO" id="GO:0016491">
    <property type="term" value="F:oxidoreductase activity"/>
    <property type="evidence" value="ECO:0007669"/>
    <property type="project" value="InterPro"/>
</dbReference>
<dbReference type="InterPro" id="IPR017938">
    <property type="entry name" value="Riboflavin_synthase-like_b-brl"/>
</dbReference>
<feature type="region of interest" description="Disordered" evidence="1">
    <location>
        <begin position="1"/>
        <end position="25"/>
    </location>
</feature>
<dbReference type="PANTHER" id="PTHR30157">
    <property type="entry name" value="FERRIC REDUCTASE, NADPH-DEPENDENT"/>
    <property type="match status" value="1"/>
</dbReference>
<dbReference type="SUPFAM" id="SSF63380">
    <property type="entry name" value="Riboflavin synthase domain-like"/>
    <property type="match status" value="1"/>
</dbReference>
<dbReference type="Gene3D" id="3.40.50.80">
    <property type="entry name" value="Nucleotide-binding domain of ferredoxin-NADP reductase (FNR) module"/>
    <property type="match status" value="1"/>
</dbReference>
<dbReference type="PANTHER" id="PTHR30157:SF0">
    <property type="entry name" value="NADPH-DEPENDENT FERRIC-CHELATE REDUCTASE"/>
    <property type="match status" value="1"/>
</dbReference>
<dbReference type="InterPro" id="IPR013113">
    <property type="entry name" value="SIP_FAD-bd"/>
</dbReference>
<sequence length="299" mass="32803">MKNDDGARNSASTAAPAGGGRPPRPQTVLEVVRTEQLTPHMVRVVLGGDGFAAFHERWAAKRATDQYIKLLFADPALGLEPPYDMDVLRERLAPEQMPVRRTYTVRAVDARAQTVAVDFVVHGDEGLAGPWAAQAQPGEKVAFFGPGGAYRPDEDADWHVLAGDEAALPALAAACEDMAARLPQARGVALIEVSGEQDEQEFAAPEGVQVRWLHRGGDFSPQTALWVDALEELEFGPGRVQAFVHGEREQVKRARRHLTDVRGLDRRQLSVSAYWAHGRAEEAFQAEKREPIGKIFDDD</sequence>
<organism evidence="3 4">
    <name type="scientific">Micrococcus lylae</name>
    <dbReference type="NCBI Taxonomy" id="1273"/>
    <lineage>
        <taxon>Bacteria</taxon>
        <taxon>Bacillati</taxon>
        <taxon>Actinomycetota</taxon>
        <taxon>Actinomycetes</taxon>
        <taxon>Micrococcales</taxon>
        <taxon>Micrococcaceae</taxon>
        <taxon>Micrococcus</taxon>
    </lineage>
</organism>
<dbReference type="EMBL" id="FUKP01000022">
    <property type="protein sequence ID" value="SJN21760.1"/>
    <property type="molecule type" value="Genomic_DNA"/>
</dbReference>
<feature type="domain" description="FAD-binding FR-type" evidence="2">
    <location>
        <begin position="21"/>
        <end position="153"/>
    </location>
</feature>
<dbReference type="InterPro" id="IPR039374">
    <property type="entry name" value="SIP_fam"/>
</dbReference>
<evidence type="ECO:0000256" key="1">
    <source>
        <dbReference type="SAM" id="MobiDB-lite"/>
    </source>
</evidence>
<protein>
    <submittedName>
        <fullName evidence="3">Iron utilization protein</fullName>
    </submittedName>
</protein>
<reference evidence="3 4" key="1">
    <citation type="submission" date="2017-02" db="EMBL/GenBank/DDBJ databases">
        <authorList>
            <person name="Peterson S.W."/>
        </authorList>
    </citation>
    <scope>NUCLEOTIDE SEQUENCE [LARGE SCALE GENOMIC DNA]</scope>
    <source>
        <strain evidence="3 4">2B3F</strain>
    </source>
</reference>
<dbReference type="InterPro" id="IPR039261">
    <property type="entry name" value="FNR_nucleotide-bd"/>
</dbReference>
<gene>
    <name evidence="3" type="ORF">FM125_03785</name>
</gene>
<evidence type="ECO:0000259" key="2">
    <source>
        <dbReference type="PROSITE" id="PS51384"/>
    </source>
</evidence>
<dbReference type="InterPro" id="IPR007037">
    <property type="entry name" value="SIP_rossman_dom"/>
</dbReference>
<proteinExistence type="predicted"/>